<name>A0A4Z0YGW7_9FIRM</name>
<dbReference type="OrthoDB" id="1846643at2"/>
<feature type="transmembrane region" description="Helical" evidence="2">
    <location>
        <begin position="111"/>
        <end position="131"/>
    </location>
</feature>
<feature type="transmembrane region" description="Helical" evidence="2">
    <location>
        <begin position="82"/>
        <end position="105"/>
    </location>
</feature>
<feature type="compositionally biased region" description="Basic and acidic residues" evidence="1">
    <location>
        <begin position="1"/>
        <end position="10"/>
    </location>
</feature>
<proteinExistence type="predicted"/>
<dbReference type="EMBL" id="SRMQ01000003">
    <property type="protein sequence ID" value="TGJ76896.1"/>
    <property type="molecule type" value="Genomic_DNA"/>
</dbReference>
<protein>
    <recommendedName>
        <fullName evidence="5">YcxB-like protein domain-containing protein</fullName>
    </recommendedName>
</protein>
<gene>
    <name evidence="3" type="ORF">CAGA_09690</name>
</gene>
<sequence length="218" mass="24703">MKQFLKEQDTNSKPPEPQGEKTPEEEDKEDSIEWDGSEAELVADDTAEVFEEQHTGIKLKYVLTSREIFRALRKVQYTSSRIALSVVAVLLCAGTAAMFLVKWSAEKDPRYVSLAAVCILLVFFVGVYPSLRMKIHSIRIADGKEIRMKIYPDHIEMGLFDKKWEILLDGSCESLYFDDMIVLYIRDGNMVILPLRCVEPAVLPEVQAMILAGTQPKA</sequence>
<reference evidence="3 4" key="1">
    <citation type="submission" date="2019-04" db="EMBL/GenBank/DDBJ databases">
        <authorList>
            <person name="Poehlein A."/>
            <person name="Bengelsdorf F.R."/>
            <person name="Duerre P."/>
            <person name="Daniel R."/>
        </authorList>
    </citation>
    <scope>NUCLEOTIDE SEQUENCE [LARGE SCALE GENOMIC DNA]</scope>
    <source>
        <strain evidence="3 4">BS-1</strain>
    </source>
</reference>
<organism evidence="3 4">
    <name type="scientific">Caproiciproducens galactitolivorans</name>
    <dbReference type="NCBI Taxonomy" id="642589"/>
    <lineage>
        <taxon>Bacteria</taxon>
        <taxon>Bacillati</taxon>
        <taxon>Bacillota</taxon>
        <taxon>Clostridia</taxon>
        <taxon>Eubacteriales</taxon>
        <taxon>Acutalibacteraceae</taxon>
        <taxon>Caproiciproducens</taxon>
    </lineage>
</organism>
<keyword evidence="2" id="KW-0472">Membrane</keyword>
<keyword evidence="2" id="KW-0812">Transmembrane</keyword>
<accession>A0A4Z0YGW7</accession>
<feature type="region of interest" description="Disordered" evidence="1">
    <location>
        <begin position="1"/>
        <end position="33"/>
    </location>
</feature>
<keyword evidence="4" id="KW-1185">Reference proteome</keyword>
<keyword evidence="2" id="KW-1133">Transmembrane helix</keyword>
<evidence type="ECO:0000256" key="2">
    <source>
        <dbReference type="SAM" id="Phobius"/>
    </source>
</evidence>
<evidence type="ECO:0000256" key="1">
    <source>
        <dbReference type="SAM" id="MobiDB-lite"/>
    </source>
</evidence>
<evidence type="ECO:0000313" key="4">
    <source>
        <dbReference type="Proteomes" id="UP000297714"/>
    </source>
</evidence>
<dbReference type="RefSeq" id="WP_135658352.1">
    <property type="nucleotide sequence ID" value="NZ_JAJUFJ010000007.1"/>
</dbReference>
<dbReference type="Proteomes" id="UP000297714">
    <property type="component" value="Unassembled WGS sequence"/>
</dbReference>
<evidence type="ECO:0008006" key="5">
    <source>
        <dbReference type="Google" id="ProtNLM"/>
    </source>
</evidence>
<evidence type="ECO:0000313" key="3">
    <source>
        <dbReference type="EMBL" id="TGJ76896.1"/>
    </source>
</evidence>
<dbReference type="AlphaFoldDB" id="A0A4Z0YGW7"/>
<comment type="caution">
    <text evidence="3">The sequence shown here is derived from an EMBL/GenBank/DDBJ whole genome shotgun (WGS) entry which is preliminary data.</text>
</comment>
<feature type="compositionally biased region" description="Acidic residues" evidence="1">
    <location>
        <begin position="23"/>
        <end position="33"/>
    </location>
</feature>